<dbReference type="AlphaFoldDB" id="A0AAD9G5S5"/>
<dbReference type="EMBL" id="JASMQC010000030">
    <property type="protein sequence ID" value="KAK1932344.1"/>
    <property type="molecule type" value="Genomic_DNA"/>
</dbReference>
<protein>
    <submittedName>
        <fullName evidence="1">Uncharacterized protein</fullName>
    </submittedName>
</protein>
<organism evidence="1 2">
    <name type="scientific">Phytophthora citrophthora</name>
    <dbReference type="NCBI Taxonomy" id="4793"/>
    <lineage>
        <taxon>Eukaryota</taxon>
        <taxon>Sar</taxon>
        <taxon>Stramenopiles</taxon>
        <taxon>Oomycota</taxon>
        <taxon>Peronosporomycetes</taxon>
        <taxon>Peronosporales</taxon>
        <taxon>Peronosporaceae</taxon>
        <taxon>Phytophthora</taxon>
    </lineage>
</organism>
<accession>A0AAD9G5S5</accession>
<reference evidence="1" key="1">
    <citation type="submission" date="2023-08" db="EMBL/GenBank/DDBJ databases">
        <title>Reference Genome Resource for the Citrus Pathogen Phytophthora citrophthora.</title>
        <authorList>
            <person name="Moller H."/>
            <person name="Coetzee B."/>
            <person name="Rose L.J."/>
            <person name="Van Niekerk J.M."/>
        </authorList>
    </citation>
    <scope>NUCLEOTIDE SEQUENCE</scope>
    <source>
        <strain evidence="1">STE-U-9442</strain>
    </source>
</reference>
<proteinExistence type="predicted"/>
<sequence length="184" mass="21000">MTTGLKLCWEWCVPHFTHAAPKTAFGIVADNRTSNNPAMTDMIRRIVKTVYQTQHVEVMGALFRELCSVMTEDDIHAGQLLNFRIHRFLGLARVFRRILLQWDPLVASYEERATKARRENVVPPAAFPLARDKMELIQVLALLEPFSMLSYIGQTESGNQRNVLLALYKLRVSVLDVTTPLKDC</sequence>
<evidence type="ECO:0000313" key="1">
    <source>
        <dbReference type="EMBL" id="KAK1932344.1"/>
    </source>
</evidence>
<name>A0AAD9G5S5_9STRA</name>
<keyword evidence="2" id="KW-1185">Reference proteome</keyword>
<gene>
    <name evidence="1" type="ORF">P3T76_012338</name>
</gene>
<evidence type="ECO:0000313" key="2">
    <source>
        <dbReference type="Proteomes" id="UP001259832"/>
    </source>
</evidence>
<dbReference type="Proteomes" id="UP001259832">
    <property type="component" value="Unassembled WGS sequence"/>
</dbReference>
<comment type="caution">
    <text evidence="1">The sequence shown here is derived from an EMBL/GenBank/DDBJ whole genome shotgun (WGS) entry which is preliminary data.</text>
</comment>